<dbReference type="HOGENOM" id="CLU_012253_1_1_5"/>
<evidence type="ECO:0000256" key="1">
    <source>
        <dbReference type="SAM" id="SignalP"/>
    </source>
</evidence>
<sequence>MTRFTLISLVSAVSVFAIAGCAKPAAEKTVPPEADVSETASVEGDVTRELPANAFEIKGSDGVVLIAEPLGQFEEPWAMTFLPDGNLLVNEKEGRIKLVTADGDVLGQIAGVPESEVAGQGGFADLALHPDFENNKKVYISYIEAEGDLYGSVVESGTLNLTSSGGELTDIERIWTQSPKIDTGRHFSQRLLFDKDGYLFITSGDRGGQTPAQDMNGNLGKLIRLNDDGSLPDDNPFAGQGGIKEQFWSIGHRNPLGIAMDADGQIWENEMGPRGGDELNRIVKGENYGWPVVSDGRNYSMLDIPDHDTRDDFKTPAISWVPSISPGSLIIYTGDVFADWKGNALMGGLSGQAIVRVSLDGEKGTEEARYSWDERVREIEQGPDGAIYVLEDGFEGRLLRITPKG</sequence>
<reference evidence="4" key="1">
    <citation type="journal article" date="2011" name="J. Bacteriol.">
        <title>Genome sequences of eight morphologically diverse alphaproteobacteria.</title>
        <authorList>
            <consortium name="US DOE Joint Genome Institute"/>
            <person name="Brown P.J."/>
            <person name="Kysela D.T."/>
            <person name="Buechlein A."/>
            <person name="Hemmerich C."/>
            <person name="Brun Y.V."/>
        </authorList>
    </citation>
    <scope>NUCLEOTIDE SEQUENCE [LARGE SCALE GENOMIC DNA]</scope>
    <source>
        <strain evidence="4">ATCC 49814 / DSM 5838 / IFAM 1418</strain>
    </source>
</reference>
<dbReference type="STRING" id="582402.Hbal_1998"/>
<dbReference type="PROSITE" id="PS51257">
    <property type="entry name" value="PROKAR_LIPOPROTEIN"/>
    <property type="match status" value="1"/>
</dbReference>
<dbReference type="SUPFAM" id="SSF50952">
    <property type="entry name" value="Soluble quinoprotein glucose dehydrogenase"/>
    <property type="match status" value="1"/>
</dbReference>
<keyword evidence="4" id="KW-1185">Reference proteome</keyword>
<feature type="signal peptide" evidence="1">
    <location>
        <begin position="1"/>
        <end position="19"/>
    </location>
</feature>
<feature type="domain" description="Glucose/Sorbosone dehydrogenase" evidence="2">
    <location>
        <begin position="73"/>
        <end position="400"/>
    </location>
</feature>
<dbReference type="OrthoDB" id="9770043at2"/>
<name>C6XL83_HIRBI</name>
<dbReference type="eggNOG" id="COG2133">
    <property type="taxonomic scope" value="Bacteria"/>
</dbReference>
<dbReference type="InterPro" id="IPR011041">
    <property type="entry name" value="Quinoprot_gluc/sorb_DH_b-prop"/>
</dbReference>
<keyword evidence="1" id="KW-0732">Signal</keyword>
<dbReference type="RefSeq" id="WP_015827832.1">
    <property type="nucleotide sequence ID" value="NC_012982.1"/>
</dbReference>
<dbReference type="Gene3D" id="2.120.10.30">
    <property type="entry name" value="TolB, C-terminal domain"/>
    <property type="match status" value="1"/>
</dbReference>
<dbReference type="Pfam" id="PF07995">
    <property type="entry name" value="GSDH"/>
    <property type="match status" value="1"/>
</dbReference>
<evidence type="ECO:0000259" key="2">
    <source>
        <dbReference type="Pfam" id="PF07995"/>
    </source>
</evidence>
<dbReference type="InterPro" id="IPR011042">
    <property type="entry name" value="6-blade_b-propeller_TolB-like"/>
</dbReference>
<gene>
    <name evidence="3" type="ordered locus">Hbal_1998</name>
</gene>
<evidence type="ECO:0000313" key="4">
    <source>
        <dbReference type="Proteomes" id="UP000002745"/>
    </source>
</evidence>
<dbReference type="AlphaFoldDB" id="C6XL83"/>
<dbReference type="EMBL" id="CP001678">
    <property type="protein sequence ID" value="ACT59682.1"/>
    <property type="molecule type" value="Genomic_DNA"/>
</dbReference>
<protein>
    <submittedName>
        <fullName evidence="3">Glucose sorbosone dehydrogenase</fullName>
    </submittedName>
</protein>
<feature type="chain" id="PRO_5002974063" evidence="1">
    <location>
        <begin position="20"/>
        <end position="405"/>
    </location>
</feature>
<accession>C6XL83</accession>
<dbReference type="PANTHER" id="PTHR19328">
    <property type="entry name" value="HEDGEHOG-INTERACTING PROTEIN"/>
    <property type="match status" value="1"/>
</dbReference>
<organism evidence="3 4">
    <name type="scientific">Hirschia baltica (strain ATCC 49814 / DSM 5838 / IFAM 1418)</name>
    <dbReference type="NCBI Taxonomy" id="582402"/>
    <lineage>
        <taxon>Bacteria</taxon>
        <taxon>Pseudomonadati</taxon>
        <taxon>Pseudomonadota</taxon>
        <taxon>Alphaproteobacteria</taxon>
        <taxon>Hyphomonadales</taxon>
        <taxon>Hyphomonadaceae</taxon>
        <taxon>Hirschia</taxon>
    </lineage>
</organism>
<dbReference type="InterPro" id="IPR012938">
    <property type="entry name" value="Glc/Sorbosone_DH"/>
</dbReference>
<evidence type="ECO:0000313" key="3">
    <source>
        <dbReference type="EMBL" id="ACT59682.1"/>
    </source>
</evidence>
<dbReference type="Proteomes" id="UP000002745">
    <property type="component" value="Chromosome"/>
</dbReference>
<proteinExistence type="predicted"/>
<dbReference type="KEGG" id="hba:Hbal_1998"/>
<dbReference type="PANTHER" id="PTHR19328:SF75">
    <property type="entry name" value="ALDOSE SUGAR DEHYDROGENASE YLII"/>
    <property type="match status" value="1"/>
</dbReference>